<dbReference type="Gene3D" id="2.40.30.170">
    <property type="match status" value="1"/>
</dbReference>
<dbReference type="GO" id="GO:1990281">
    <property type="term" value="C:efflux pump complex"/>
    <property type="evidence" value="ECO:0007669"/>
    <property type="project" value="TreeGrafter"/>
</dbReference>
<feature type="domain" description="CusB-like beta-barrel" evidence="2">
    <location>
        <begin position="206"/>
        <end position="273"/>
    </location>
</feature>
<dbReference type="RefSeq" id="WP_042086716.1">
    <property type="nucleotide sequence ID" value="NZ_BKCN01000002.1"/>
</dbReference>
<evidence type="ECO:0000259" key="2">
    <source>
        <dbReference type="Pfam" id="PF25954"/>
    </source>
</evidence>
<dbReference type="NCBIfam" id="TIGR01730">
    <property type="entry name" value="RND_mfp"/>
    <property type="match status" value="1"/>
</dbReference>
<dbReference type="Gene3D" id="2.40.50.100">
    <property type="match status" value="1"/>
</dbReference>
<dbReference type="InterPro" id="IPR058792">
    <property type="entry name" value="Beta-barrel_RND_2"/>
</dbReference>
<proteinExistence type="inferred from homology"/>
<gene>
    <name evidence="3" type="ORF">JCM17846_05180</name>
</gene>
<dbReference type="PANTHER" id="PTHR30469:SF29">
    <property type="entry name" value="BLR2860 PROTEIN"/>
    <property type="match status" value="1"/>
</dbReference>
<sequence length="362" mass="39123">MNKSILIAIAVTVVLTLWVVSGLIFSGDNQPATAQAEKSEQAVFMVSARRVSAEPYRRDLVIHGRTDVLRSVQLRSEISGKVMETPAIEGTRVKAGEIICRLATDERKANLAQAKALGEQRRLEYDAALELTKKGHRSATQLAQAKAQYEAALAQIEQMQIALDNTMIKAPFDGLLNERPAHIGDYLQVGELCGTLLDDQPFLVVGEVSESDVGKLEKGSPAQVQIANDAKREGTIRYISANASERTRTYRVEVVIPNPALDLRAGMSATVHVPLEQSMAFKVSAASLVLNASGRLGLRAVDGNNIVRFYPVTIMSDVGEDLWVSGLPAALSSIDLITVGQQFVSEGQMVRTDTAKTPEIAG</sequence>
<evidence type="ECO:0000313" key="4">
    <source>
        <dbReference type="Proteomes" id="UP000324996"/>
    </source>
</evidence>
<organism evidence="3 4">
    <name type="scientific">Iodidimonas nitroreducens</name>
    <dbReference type="NCBI Taxonomy" id="1236968"/>
    <lineage>
        <taxon>Bacteria</taxon>
        <taxon>Pseudomonadati</taxon>
        <taxon>Pseudomonadota</taxon>
        <taxon>Alphaproteobacteria</taxon>
        <taxon>Iodidimonadales</taxon>
        <taxon>Iodidimonadaceae</taxon>
        <taxon>Iodidimonas</taxon>
    </lineage>
</organism>
<dbReference type="EMBL" id="BKCN01000002">
    <property type="protein sequence ID" value="GER02836.1"/>
    <property type="molecule type" value="Genomic_DNA"/>
</dbReference>
<evidence type="ECO:0000256" key="1">
    <source>
        <dbReference type="ARBA" id="ARBA00009477"/>
    </source>
</evidence>
<name>A0A5A7N739_9PROT</name>
<keyword evidence="4" id="KW-1185">Reference proteome</keyword>
<accession>A0A5A7N739</accession>
<comment type="caution">
    <text evidence="3">The sequence shown here is derived from an EMBL/GenBank/DDBJ whole genome shotgun (WGS) entry which is preliminary data.</text>
</comment>
<reference evidence="3 4" key="1">
    <citation type="submission" date="2019-09" db="EMBL/GenBank/DDBJ databases">
        <title>NBRP : Genome information of microbial organism related human and environment.</title>
        <authorList>
            <person name="Hattori M."/>
            <person name="Oshima K."/>
            <person name="Inaba H."/>
            <person name="Suda W."/>
            <person name="Sakamoto M."/>
            <person name="Iino T."/>
            <person name="Kitahara M."/>
            <person name="Oshida Y."/>
            <person name="Iida T."/>
            <person name="Kudo T."/>
            <person name="Itoh T."/>
            <person name="Ohkuma M."/>
        </authorList>
    </citation>
    <scope>NUCLEOTIDE SEQUENCE [LARGE SCALE GENOMIC DNA]</scope>
    <source>
        <strain evidence="3 4">Q-1</strain>
    </source>
</reference>
<comment type="similarity">
    <text evidence="1">Belongs to the membrane fusion protein (MFP) (TC 8.A.1) family.</text>
</comment>
<dbReference type="SUPFAM" id="SSF111369">
    <property type="entry name" value="HlyD-like secretion proteins"/>
    <property type="match status" value="1"/>
</dbReference>
<dbReference type="PANTHER" id="PTHR30469">
    <property type="entry name" value="MULTIDRUG RESISTANCE PROTEIN MDTA"/>
    <property type="match status" value="1"/>
</dbReference>
<dbReference type="GO" id="GO:0015562">
    <property type="term" value="F:efflux transmembrane transporter activity"/>
    <property type="evidence" value="ECO:0007669"/>
    <property type="project" value="TreeGrafter"/>
</dbReference>
<evidence type="ECO:0000313" key="3">
    <source>
        <dbReference type="EMBL" id="GER02836.1"/>
    </source>
</evidence>
<dbReference type="Proteomes" id="UP000324996">
    <property type="component" value="Unassembled WGS sequence"/>
</dbReference>
<dbReference type="InterPro" id="IPR006143">
    <property type="entry name" value="RND_pump_MFP"/>
</dbReference>
<protein>
    <submittedName>
        <fullName evidence="3">Hemolysin D</fullName>
    </submittedName>
</protein>
<dbReference type="AlphaFoldDB" id="A0A5A7N739"/>
<dbReference type="Gene3D" id="1.10.287.470">
    <property type="entry name" value="Helix hairpin bin"/>
    <property type="match status" value="1"/>
</dbReference>
<dbReference type="Pfam" id="PF25954">
    <property type="entry name" value="Beta-barrel_RND_2"/>
    <property type="match status" value="1"/>
</dbReference>